<dbReference type="Proteomes" id="UP000720189">
    <property type="component" value="Unassembled WGS sequence"/>
</dbReference>
<sequence length="110" mass="12409">MAEFYASMWSDSNEAAAAVGRQLLGTRMSSMYLVQFFSSGNNIIPVVHSSRFYRYLMMPSQQMNNNPVTLNQPCRFCKVLELNDSSFSGESKISDNGTPFLDFGEIKQTK</sequence>
<accession>A0A9P9HJZ6</accession>
<protein>
    <submittedName>
        <fullName evidence="2">Uncharacterized protein</fullName>
    </submittedName>
</protein>
<comment type="caution">
    <text evidence="2">The sequence shown here is derived from an EMBL/GenBank/DDBJ whole genome shotgun (WGS) entry which is preliminary data.</text>
</comment>
<feature type="compositionally biased region" description="Polar residues" evidence="1">
    <location>
        <begin position="88"/>
        <end position="97"/>
    </location>
</feature>
<dbReference type="EMBL" id="JAGMUX010000005">
    <property type="protein sequence ID" value="KAH7258965.1"/>
    <property type="molecule type" value="Genomic_DNA"/>
</dbReference>
<proteinExistence type="predicted"/>
<keyword evidence="3" id="KW-1185">Reference proteome</keyword>
<evidence type="ECO:0000256" key="1">
    <source>
        <dbReference type="SAM" id="MobiDB-lite"/>
    </source>
</evidence>
<dbReference type="RefSeq" id="XP_046051673.1">
    <property type="nucleotide sequence ID" value="XM_046185569.1"/>
</dbReference>
<name>A0A9P9HJZ6_FUSRE</name>
<dbReference type="AlphaFoldDB" id="A0A9P9HJZ6"/>
<evidence type="ECO:0000313" key="2">
    <source>
        <dbReference type="EMBL" id="KAH7258965.1"/>
    </source>
</evidence>
<evidence type="ECO:0000313" key="3">
    <source>
        <dbReference type="Proteomes" id="UP000720189"/>
    </source>
</evidence>
<reference evidence="2" key="1">
    <citation type="journal article" date="2021" name="Nat. Commun.">
        <title>Genetic determinants of endophytism in the Arabidopsis root mycobiome.</title>
        <authorList>
            <person name="Mesny F."/>
            <person name="Miyauchi S."/>
            <person name="Thiergart T."/>
            <person name="Pickel B."/>
            <person name="Atanasova L."/>
            <person name="Karlsson M."/>
            <person name="Huettel B."/>
            <person name="Barry K.W."/>
            <person name="Haridas S."/>
            <person name="Chen C."/>
            <person name="Bauer D."/>
            <person name="Andreopoulos W."/>
            <person name="Pangilinan J."/>
            <person name="LaButti K."/>
            <person name="Riley R."/>
            <person name="Lipzen A."/>
            <person name="Clum A."/>
            <person name="Drula E."/>
            <person name="Henrissat B."/>
            <person name="Kohler A."/>
            <person name="Grigoriev I.V."/>
            <person name="Martin F.M."/>
            <person name="Hacquard S."/>
        </authorList>
    </citation>
    <scope>NUCLEOTIDE SEQUENCE</scope>
    <source>
        <strain evidence="2">MPI-CAGE-AT-0023</strain>
    </source>
</reference>
<organism evidence="2 3">
    <name type="scientific">Fusarium redolens</name>
    <dbReference type="NCBI Taxonomy" id="48865"/>
    <lineage>
        <taxon>Eukaryota</taxon>
        <taxon>Fungi</taxon>
        <taxon>Dikarya</taxon>
        <taxon>Ascomycota</taxon>
        <taxon>Pezizomycotina</taxon>
        <taxon>Sordariomycetes</taxon>
        <taxon>Hypocreomycetidae</taxon>
        <taxon>Hypocreales</taxon>
        <taxon>Nectriaceae</taxon>
        <taxon>Fusarium</taxon>
        <taxon>Fusarium redolens species complex</taxon>
    </lineage>
</organism>
<dbReference type="GeneID" id="70215523"/>
<feature type="region of interest" description="Disordered" evidence="1">
    <location>
        <begin position="88"/>
        <end position="110"/>
    </location>
</feature>
<dbReference type="OrthoDB" id="2958217at2759"/>
<gene>
    <name evidence="2" type="ORF">BKA55DRAFT_294518</name>
</gene>